<feature type="region of interest" description="Disordered" evidence="1">
    <location>
        <begin position="1"/>
        <end position="24"/>
    </location>
</feature>
<proteinExistence type="predicted"/>
<evidence type="ECO:0000313" key="4">
    <source>
        <dbReference type="Proteomes" id="UP001143362"/>
    </source>
</evidence>
<evidence type="ECO:0000313" key="3">
    <source>
        <dbReference type="EMBL" id="MCX2980500.1"/>
    </source>
</evidence>
<protein>
    <submittedName>
        <fullName evidence="3">DUF427 domain-containing protein</fullName>
    </submittedName>
</protein>
<dbReference type="PANTHER" id="PTHR43058">
    <property type="entry name" value="SLR0655 PROTEIN"/>
    <property type="match status" value="1"/>
</dbReference>
<dbReference type="Gene3D" id="2.170.150.40">
    <property type="entry name" value="Domain of unknown function (DUF427)"/>
    <property type="match status" value="1"/>
</dbReference>
<reference evidence="3" key="1">
    <citation type="submission" date="2019-02" db="EMBL/GenBank/DDBJ databases">
        <authorList>
            <person name="Li S.-H."/>
        </authorList>
    </citation>
    <scope>NUCLEOTIDE SEQUENCE</scope>
    <source>
        <strain evidence="3">IMCC14734</strain>
    </source>
</reference>
<dbReference type="RefSeq" id="WP_279244477.1">
    <property type="nucleotide sequence ID" value="NZ_SHNN01000001.1"/>
</dbReference>
<dbReference type="InterPro" id="IPR038694">
    <property type="entry name" value="DUF427_sf"/>
</dbReference>
<keyword evidence="4" id="KW-1185">Reference proteome</keyword>
<dbReference type="InterPro" id="IPR007361">
    <property type="entry name" value="DUF427"/>
</dbReference>
<dbReference type="Pfam" id="PF04248">
    <property type="entry name" value="NTP_transf_9"/>
    <property type="match status" value="1"/>
</dbReference>
<evidence type="ECO:0000256" key="1">
    <source>
        <dbReference type="SAM" id="MobiDB-lite"/>
    </source>
</evidence>
<dbReference type="PANTHER" id="PTHR43058:SF1">
    <property type="entry name" value="DUF427 DOMAIN-CONTAINING PROTEIN"/>
    <property type="match status" value="1"/>
</dbReference>
<gene>
    <name evidence="3" type="ORF">EYC98_06380</name>
</gene>
<sequence>MWKYTGSERPAFAEEPKPGQESVWDYPRPPALVTCTNDILVGDAGQVVAHTTQALRVLETASPPTYYLPPDAVDWNLLEKLDQHSWCEWKGEATYWGLATDKAAGAVGWSYHAPHHTFAAIDGFMSFYPGRIACYIDGEQVKAQAGGFYGGWVTKNIVGPMKGDPGTGHW</sequence>
<evidence type="ECO:0000259" key="2">
    <source>
        <dbReference type="Pfam" id="PF04248"/>
    </source>
</evidence>
<dbReference type="EMBL" id="SHNN01000001">
    <property type="protein sequence ID" value="MCX2980500.1"/>
    <property type="molecule type" value="Genomic_DNA"/>
</dbReference>
<name>A0ABT3TDV9_9GAMM</name>
<accession>A0ABT3TDV9</accession>
<dbReference type="Proteomes" id="UP001143362">
    <property type="component" value="Unassembled WGS sequence"/>
</dbReference>
<feature type="domain" description="DUF427" evidence="2">
    <location>
        <begin position="44"/>
        <end position="129"/>
    </location>
</feature>
<organism evidence="3 4">
    <name type="scientific">Candidatus Litorirhabdus singularis</name>
    <dbReference type="NCBI Taxonomy" id="2518993"/>
    <lineage>
        <taxon>Bacteria</taxon>
        <taxon>Pseudomonadati</taxon>
        <taxon>Pseudomonadota</taxon>
        <taxon>Gammaproteobacteria</taxon>
        <taxon>Cellvibrionales</taxon>
        <taxon>Halieaceae</taxon>
        <taxon>Candidatus Litorirhabdus</taxon>
    </lineage>
</organism>
<comment type="caution">
    <text evidence="3">The sequence shown here is derived from an EMBL/GenBank/DDBJ whole genome shotgun (WGS) entry which is preliminary data.</text>
</comment>